<dbReference type="Proteomes" id="UP000238338">
    <property type="component" value="Unassembled WGS sequence"/>
</dbReference>
<protein>
    <submittedName>
        <fullName evidence="2">Amidohydrolase family protein</fullName>
    </submittedName>
</protein>
<dbReference type="GO" id="GO:0016787">
    <property type="term" value="F:hydrolase activity"/>
    <property type="evidence" value="ECO:0007669"/>
    <property type="project" value="UniProtKB-KW"/>
</dbReference>
<dbReference type="OrthoDB" id="1407586at2"/>
<keyword evidence="2" id="KW-0378">Hydrolase</keyword>
<dbReference type="EMBL" id="PVEP01000002">
    <property type="protein sequence ID" value="PQV57413.1"/>
    <property type="molecule type" value="Genomic_DNA"/>
</dbReference>
<evidence type="ECO:0000259" key="1">
    <source>
        <dbReference type="Pfam" id="PF04909"/>
    </source>
</evidence>
<comment type="caution">
    <text evidence="2">The sequence shown here is derived from an EMBL/GenBank/DDBJ whole genome shotgun (WGS) entry which is preliminary data.</text>
</comment>
<dbReference type="AlphaFoldDB" id="A0A2S8S9G2"/>
<sequence length="548" mass="58832">MFTRRAFSFGLAGTALLKVPGCDGGPVANPALGVGAVDIHSHIFNGRDLPAVGFLRQVVIRDPHTPPDADMLTDAFLLLLKDIMLSGTPTATQELARLNAGAGAQGQAALAAQDRDNVATGIARFQRTSQQSFTAADRGAANRILDRLAAELAAPGLRDSLMTPEQQAGTLADLLYKTGQPGGFSAGDDRAFTLQSPFLQTIRWAGLLTRARYDLMATLDGLYGGAEHIRVFTPSLVDLGSWLLTAEDATPIAEQIEVTSAIARTYGGALVLPFVAFCPLRAVRDRAAGREPLRNVRHAVLERGFVGVKLYPPMGFRPIGNDETTGNWLPDRPADLGRKIDAELGALYAWCVAHDVPITAHANRSMGAGPDTAEHADPDYWKAVLDRPALAGLRLNLAHYGGFDETGSPAALGSSGDWEETLGDMIGSYAGVYFDLGYWTEASDPTSPDHARVIERTRQLIDRHPLALERMMYGSDWSMIGREPSHKGYLAGVERSLSGDLALAPDKLAGVMGRNAMTFLGLDRAGKQRDRVAAFHGAHPLYAEIFDP</sequence>
<dbReference type="RefSeq" id="WP_105513670.1">
    <property type="nucleotide sequence ID" value="NZ_PVEP01000002.1"/>
</dbReference>
<gene>
    <name evidence="2" type="ORF">LX70_01216</name>
</gene>
<name>A0A2S8S9G2_9RHOB</name>
<accession>A0A2S8S9G2</accession>
<dbReference type="Pfam" id="PF04909">
    <property type="entry name" value="Amidohydro_2"/>
    <property type="match status" value="1"/>
</dbReference>
<proteinExistence type="predicted"/>
<dbReference type="Gene3D" id="3.20.20.140">
    <property type="entry name" value="Metal-dependent hydrolases"/>
    <property type="match status" value="1"/>
</dbReference>
<reference evidence="2 3" key="1">
    <citation type="submission" date="2018-02" db="EMBL/GenBank/DDBJ databases">
        <title>Genomic Encyclopedia of Archaeal and Bacterial Type Strains, Phase II (KMG-II): from individual species to whole genera.</title>
        <authorList>
            <person name="Goeker M."/>
        </authorList>
    </citation>
    <scope>NUCLEOTIDE SEQUENCE [LARGE SCALE GENOMIC DNA]</scope>
    <source>
        <strain evidence="2 3">DSM 18921</strain>
    </source>
</reference>
<dbReference type="InterPro" id="IPR006680">
    <property type="entry name" value="Amidohydro-rel"/>
</dbReference>
<evidence type="ECO:0000313" key="2">
    <source>
        <dbReference type="EMBL" id="PQV57413.1"/>
    </source>
</evidence>
<feature type="domain" description="Amidohydrolase-related" evidence="1">
    <location>
        <begin position="290"/>
        <end position="522"/>
    </location>
</feature>
<evidence type="ECO:0000313" key="3">
    <source>
        <dbReference type="Proteomes" id="UP000238338"/>
    </source>
</evidence>
<dbReference type="SUPFAM" id="SSF51556">
    <property type="entry name" value="Metallo-dependent hydrolases"/>
    <property type="match status" value="1"/>
</dbReference>
<organism evidence="2 3">
    <name type="scientific">Albidovulum denitrificans</name>
    <dbReference type="NCBI Taxonomy" id="404881"/>
    <lineage>
        <taxon>Bacteria</taxon>
        <taxon>Pseudomonadati</taxon>
        <taxon>Pseudomonadota</taxon>
        <taxon>Alphaproteobacteria</taxon>
        <taxon>Rhodobacterales</taxon>
        <taxon>Paracoccaceae</taxon>
        <taxon>Albidovulum</taxon>
    </lineage>
</organism>
<keyword evidence="3" id="KW-1185">Reference proteome</keyword>
<dbReference type="InterPro" id="IPR032466">
    <property type="entry name" value="Metal_Hydrolase"/>
</dbReference>